<keyword evidence="3" id="KW-1185">Reference proteome</keyword>
<organism evidence="2 3">
    <name type="scientific">Leptolinea tardivitalis</name>
    <dbReference type="NCBI Taxonomy" id="229920"/>
    <lineage>
        <taxon>Bacteria</taxon>
        <taxon>Bacillati</taxon>
        <taxon>Chloroflexota</taxon>
        <taxon>Anaerolineae</taxon>
        <taxon>Anaerolineales</taxon>
        <taxon>Anaerolineaceae</taxon>
        <taxon>Leptolinea</taxon>
    </lineage>
</organism>
<dbReference type="RefSeq" id="WP_062420576.1">
    <property type="nucleotide sequence ID" value="NZ_BBYA01000002.1"/>
</dbReference>
<dbReference type="Gene3D" id="3.40.50.300">
    <property type="entry name" value="P-loop containing nucleotide triphosphate hydrolases"/>
    <property type="match status" value="1"/>
</dbReference>
<dbReference type="Pfam" id="PF13614">
    <property type="entry name" value="AAA_31"/>
    <property type="match status" value="1"/>
</dbReference>
<name>A0A0P6WZ01_9CHLR</name>
<dbReference type="EMBL" id="LGCK01000010">
    <property type="protein sequence ID" value="KPL71903.1"/>
    <property type="molecule type" value="Genomic_DNA"/>
</dbReference>
<reference evidence="2 3" key="1">
    <citation type="submission" date="2015-07" db="EMBL/GenBank/DDBJ databases">
        <title>Genome sequence of Leptolinea tardivitalis DSM 16556.</title>
        <authorList>
            <person name="Hemp J."/>
            <person name="Ward L.M."/>
            <person name="Pace L.A."/>
            <person name="Fischer W.W."/>
        </authorList>
    </citation>
    <scope>NUCLEOTIDE SEQUENCE [LARGE SCALE GENOMIC DNA]</scope>
    <source>
        <strain evidence="2 3">YMTK-2</strain>
    </source>
</reference>
<dbReference type="PANTHER" id="PTHR13696">
    <property type="entry name" value="P-LOOP CONTAINING NUCLEOSIDE TRIPHOSPHATE HYDROLASE"/>
    <property type="match status" value="1"/>
</dbReference>
<feature type="domain" description="AAA" evidence="1">
    <location>
        <begin position="4"/>
        <end position="161"/>
    </location>
</feature>
<gene>
    <name evidence="2" type="ORF">ADM99_10905</name>
</gene>
<protein>
    <recommendedName>
        <fullName evidence="1">AAA domain-containing protein</fullName>
    </recommendedName>
</protein>
<dbReference type="InterPro" id="IPR025669">
    <property type="entry name" value="AAA_dom"/>
</dbReference>
<dbReference type="STRING" id="229920.ADM99_10905"/>
<accession>A0A0P6WZ01</accession>
<evidence type="ECO:0000313" key="2">
    <source>
        <dbReference type="EMBL" id="KPL71903.1"/>
    </source>
</evidence>
<sequence>MITTFTSMKGGTGKTTITGLLASYMTQFYKKRVIIVDIDPQGGSTTLFCGGEARTTIDGKGGPTVFNVLETVREGGETRQVVQKSLMRSKYNENVFVIPADYRVTSLLSMGESPDILKYALEEASFSEDLIVLVDTGTAPFLVSMAISAATDKVFVPLMLSMQNRKPTADTIQLVLRQRKQLAGIVPVGIGNAKWEEMTIESWNESLKNNPLLSNARILSGIPYSKTLVRSEWVDQVFPDRLTPVFAELSSILLNGRAHTDIEQ</sequence>
<evidence type="ECO:0000259" key="1">
    <source>
        <dbReference type="Pfam" id="PF13614"/>
    </source>
</evidence>
<comment type="caution">
    <text evidence="2">The sequence shown here is derived from an EMBL/GenBank/DDBJ whole genome shotgun (WGS) entry which is preliminary data.</text>
</comment>
<proteinExistence type="predicted"/>
<dbReference type="AlphaFoldDB" id="A0A0P6WZ01"/>
<dbReference type="InterPro" id="IPR027417">
    <property type="entry name" value="P-loop_NTPase"/>
</dbReference>
<dbReference type="SUPFAM" id="SSF52540">
    <property type="entry name" value="P-loop containing nucleoside triphosphate hydrolases"/>
    <property type="match status" value="1"/>
</dbReference>
<dbReference type="Proteomes" id="UP000050430">
    <property type="component" value="Unassembled WGS sequence"/>
</dbReference>
<evidence type="ECO:0000313" key="3">
    <source>
        <dbReference type="Proteomes" id="UP000050430"/>
    </source>
</evidence>
<dbReference type="PANTHER" id="PTHR13696:SF99">
    <property type="entry name" value="COBYRINIC ACID AC-DIAMIDE SYNTHASE"/>
    <property type="match status" value="1"/>
</dbReference>
<dbReference type="OrthoDB" id="345269at2"/>
<dbReference type="InterPro" id="IPR050678">
    <property type="entry name" value="DNA_Partitioning_ATPase"/>
</dbReference>